<dbReference type="GO" id="GO:0005085">
    <property type="term" value="F:guanyl-nucleotide exchange factor activity"/>
    <property type="evidence" value="ECO:0007669"/>
    <property type="project" value="TreeGrafter"/>
</dbReference>
<dbReference type="InterPro" id="IPR051553">
    <property type="entry name" value="Ran_GTPase-activating"/>
</dbReference>
<evidence type="ECO:0000313" key="4">
    <source>
        <dbReference type="EMBL" id="CAE0495532.1"/>
    </source>
</evidence>
<feature type="repeat" description="RCC1" evidence="1">
    <location>
        <begin position="69"/>
        <end position="118"/>
    </location>
</feature>
<dbReference type="Pfam" id="PF13540">
    <property type="entry name" value="RCC1_2"/>
    <property type="match status" value="1"/>
</dbReference>
<feature type="repeat" description="RCC1" evidence="1">
    <location>
        <begin position="119"/>
        <end position="172"/>
    </location>
</feature>
<dbReference type="PANTHER" id="PTHR45982">
    <property type="entry name" value="REGULATOR OF CHROMOSOME CONDENSATION"/>
    <property type="match status" value="1"/>
</dbReference>
<dbReference type="EMBL" id="HBIP01018001">
    <property type="protein sequence ID" value="CAE0495532.1"/>
    <property type="molecule type" value="Transcribed_RNA"/>
</dbReference>
<evidence type="ECO:0000313" key="3">
    <source>
        <dbReference type="EMBL" id="CAE0495531.1"/>
    </source>
</evidence>
<dbReference type="InterPro" id="IPR009091">
    <property type="entry name" value="RCC1/BLIP-II"/>
</dbReference>
<dbReference type="PANTHER" id="PTHR45982:SF1">
    <property type="entry name" value="REGULATOR OF CHROMOSOME CONDENSATION"/>
    <property type="match status" value="1"/>
</dbReference>
<feature type="region of interest" description="Disordered" evidence="2">
    <location>
        <begin position="725"/>
        <end position="748"/>
    </location>
</feature>
<feature type="compositionally biased region" description="Basic and acidic residues" evidence="2">
    <location>
        <begin position="283"/>
        <end position="294"/>
    </location>
</feature>
<dbReference type="Pfam" id="PF00415">
    <property type="entry name" value="RCC1"/>
    <property type="match status" value="1"/>
</dbReference>
<accession>A0A6S8JPU4</accession>
<sequence>MSMWPQNIQPLAPNVKGLMTLFIDFTNSFKRKCLLSRNDIHRPQMLVSAILKFPTRATTQGAGTQLRWLTVVSWGRNSEGQAGIEDSIIVTRPTPVLGLNGVVSLAAGRVNSGAVTASGLALTWGCGKNGKAGHGGAQDSILAPTVVETLAGRVHATGIALGDHHSLFLDSTGTVWTNGDNKAGQCGLGTPLPVIAQQHRAALIHSLLHNNDAAKAQQHAIVASHQQHRSSSSSRGRRSVAALGSSSSSSTGNSSGNSSSVATNSEVGTSAGSSSSSGVSSSLHDRGGLKEGWRGHGGTGGQDLRPGRSYWGTANKVGGSNGSQGHAGSDRDRWVARASSRIHQQLQQRFQELQGQHAQQEKRMRTRALPVLPQQRQMRQESQEVASLAEQEPISWQHHSGPAHITGSSTEWSPAAASPLSVLGSGSGLDLVGHCRVAGLLAGQQCTPARLGRDQHALANAVHNAQTSDLLGAQISPVQSSAGIPEVVVSIAASSKFSVAVTEEGNVWTWGLSYDGALGFSSAWSTSPQKVGGVLASVISDNGGAQSAVAGATFCLVLTKNGKAIVWGRVPGGRATTPSSSFSGSGAATAPQLPSSLHSSLHSLVLDSSGQSQTGRVECGEVPGLPPLRSVAAGAEHVLMSDGQRVYVIGRMINERGMTVVEAPWDAPMEVFDAGAEGIRRLSAGLYSSALVTGAGNLYLWGKLLDKPTSDLLIQREAALKRVMHASSAPAAATPTPPPPPQLSRASNVASLEQPAGLYSSPYEALAGPIIHWQAWPGVQAASLSAANSPSDHQVQGKEIASTVELQERVEPAAAVWEWAGFGAAWPTLIEGGLEGRVRDVALGGWHCLALVD</sequence>
<evidence type="ECO:0000256" key="1">
    <source>
        <dbReference type="PROSITE-ProRule" id="PRU00235"/>
    </source>
</evidence>
<proteinExistence type="predicted"/>
<feature type="repeat" description="RCC1" evidence="1">
    <location>
        <begin position="505"/>
        <end position="561"/>
    </location>
</feature>
<protein>
    <submittedName>
        <fullName evidence="4">Uncharacterized protein</fullName>
    </submittedName>
</protein>
<dbReference type="GO" id="GO:0005737">
    <property type="term" value="C:cytoplasm"/>
    <property type="evidence" value="ECO:0007669"/>
    <property type="project" value="TreeGrafter"/>
</dbReference>
<dbReference type="EMBL" id="HBIP01018000">
    <property type="protein sequence ID" value="CAE0495531.1"/>
    <property type="molecule type" value="Transcribed_RNA"/>
</dbReference>
<dbReference type="Gene3D" id="2.130.10.30">
    <property type="entry name" value="Regulator of chromosome condensation 1/beta-lactamase-inhibitor protein II"/>
    <property type="match status" value="2"/>
</dbReference>
<dbReference type="AlphaFoldDB" id="A0A6S8JPU4"/>
<dbReference type="SUPFAM" id="SSF50985">
    <property type="entry name" value="RCC1/BLIP-II"/>
    <property type="match status" value="1"/>
</dbReference>
<gene>
    <name evidence="3" type="ORF">DTER00134_LOCUS10604</name>
    <name evidence="4" type="ORF">DTER00134_LOCUS10605</name>
</gene>
<dbReference type="PROSITE" id="PS50012">
    <property type="entry name" value="RCC1_3"/>
    <property type="match status" value="3"/>
</dbReference>
<evidence type="ECO:0000256" key="2">
    <source>
        <dbReference type="SAM" id="MobiDB-lite"/>
    </source>
</evidence>
<feature type="compositionally biased region" description="Low complexity" evidence="2">
    <location>
        <begin position="229"/>
        <end position="282"/>
    </location>
</feature>
<feature type="region of interest" description="Disordered" evidence="2">
    <location>
        <begin position="215"/>
        <end position="335"/>
    </location>
</feature>
<name>A0A6S8JPU4_DUNTE</name>
<dbReference type="InterPro" id="IPR000408">
    <property type="entry name" value="Reg_chr_condens"/>
</dbReference>
<reference evidence="4" key="1">
    <citation type="submission" date="2021-01" db="EMBL/GenBank/DDBJ databases">
        <authorList>
            <person name="Corre E."/>
            <person name="Pelletier E."/>
            <person name="Niang G."/>
            <person name="Scheremetjew M."/>
            <person name="Finn R."/>
            <person name="Kale V."/>
            <person name="Holt S."/>
            <person name="Cochrane G."/>
            <person name="Meng A."/>
            <person name="Brown T."/>
            <person name="Cohen L."/>
        </authorList>
    </citation>
    <scope>NUCLEOTIDE SEQUENCE</scope>
    <source>
        <strain evidence="4">CCMP1320</strain>
    </source>
</reference>
<organism evidence="4">
    <name type="scientific">Dunaliella tertiolecta</name>
    <name type="common">Green alga</name>
    <dbReference type="NCBI Taxonomy" id="3047"/>
    <lineage>
        <taxon>Eukaryota</taxon>
        <taxon>Viridiplantae</taxon>
        <taxon>Chlorophyta</taxon>
        <taxon>core chlorophytes</taxon>
        <taxon>Chlorophyceae</taxon>
        <taxon>CS clade</taxon>
        <taxon>Chlamydomonadales</taxon>
        <taxon>Dunaliellaceae</taxon>
        <taxon>Dunaliella</taxon>
    </lineage>
</organism>
<dbReference type="PRINTS" id="PR00633">
    <property type="entry name" value="RCCNDNSATION"/>
</dbReference>